<reference evidence="3" key="1">
    <citation type="submission" date="2015-07" db="EMBL/GenBank/DDBJ databases">
        <title>Draft Genome Sequences of Anaerolinea thermolimosa IMO-1, Bellilinea caldifistulae GOMI-1, Leptolinea tardivitalis YMTK-2, Levilinea saccharolytica KIBI-1,Longilinea arvoryzae KOME-1, Previously Described as Members of the Anaerolineaceae (Chloroflexi).</title>
        <authorList>
            <person name="Sekiguchi Y."/>
            <person name="Ohashi A."/>
            <person name="Matsuura N."/>
            <person name="Tourlousse M.D."/>
        </authorList>
    </citation>
    <scope>NUCLEOTIDE SEQUENCE [LARGE SCALE GENOMIC DNA]</scope>
    <source>
        <strain evidence="3">KOME-1</strain>
    </source>
</reference>
<protein>
    <submittedName>
        <fullName evidence="3">Uncharacterized conserved protein</fullName>
    </submittedName>
</protein>
<name>A0A0S7BAA6_9CHLR</name>
<dbReference type="Pfam" id="PF01927">
    <property type="entry name" value="Mut7-C"/>
    <property type="match status" value="1"/>
</dbReference>
<dbReference type="EMBL" id="DF967972">
    <property type="protein sequence ID" value="GAP14543.1"/>
    <property type="molecule type" value="Genomic_DNA"/>
</dbReference>
<gene>
    <name evidence="3" type="ORF">LARV_02316</name>
</gene>
<dbReference type="PANTHER" id="PTHR39081:SF1">
    <property type="entry name" value="MUT7-C RNASE DOMAIN-CONTAINING PROTEIN"/>
    <property type="match status" value="1"/>
</dbReference>
<evidence type="ECO:0000313" key="3">
    <source>
        <dbReference type="EMBL" id="GAP14543.1"/>
    </source>
</evidence>
<evidence type="ECO:0000259" key="2">
    <source>
        <dbReference type="Pfam" id="PF14451"/>
    </source>
</evidence>
<keyword evidence="4" id="KW-1185">Reference proteome</keyword>
<accession>A0A0S7BAA6</accession>
<evidence type="ECO:0000313" key="4">
    <source>
        <dbReference type="Proteomes" id="UP000055060"/>
    </source>
</evidence>
<dbReference type="InterPro" id="IPR002782">
    <property type="entry name" value="Mut7-C_RNAse_dom"/>
</dbReference>
<organism evidence="3">
    <name type="scientific">Longilinea arvoryzae</name>
    <dbReference type="NCBI Taxonomy" id="360412"/>
    <lineage>
        <taxon>Bacteria</taxon>
        <taxon>Bacillati</taxon>
        <taxon>Chloroflexota</taxon>
        <taxon>Anaerolineae</taxon>
        <taxon>Anaerolineales</taxon>
        <taxon>Anaerolineaceae</taxon>
        <taxon>Longilinea</taxon>
    </lineage>
</organism>
<dbReference type="AlphaFoldDB" id="A0A0S7BAA6"/>
<dbReference type="InterPro" id="IPR027798">
    <property type="entry name" value="Ub_Mut7C"/>
</dbReference>
<dbReference type="RefSeq" id="WP_075073791.1">
    <property type="nucleotide sequence ID" value="NZ_DF967972.1"/>
</dbReference>
<dbReference type="Pfam" id="PF14451">
    <property type="entry name" value="Ub-Mut7C"/>
    <property type="match status" value="1"/>
</dbReference>
<feature type="domain" description="Ubiquitin Mut7-C" evidence="2">
    <location>
        <begin position="1"/>
        <end position="76"/>
    </location>
</feature>
<sequence length="239" mass="27606">MKELKIRLIGALNDFLPKDHPEPTIRVAFQGSQTYKHLIESLGVPHPEIAEIRVNGNPDEVNQIALEDCTVEVFPYQPGDPRIRPEVIRFVLDGHLGKLTSYLRLLGFDVDYRYDADDPTLAEISATENRILLTRDRGLLKRNQVHFGYWIRAQDPRQQLVEVIRRYGMAGEILPFSRCPKCNGVLHTVEKAAVLPNLLPQTRVYYDRFWQCPDCGQIYWQGSHYQHLQTWLNGFLANP</sequence>
<dbReference type="Proteomes" id="UP000055060">
    <property type="component" value="Unassembled WGS sequence"/>
</dbReference>
<dbReference type="PANTHER" id="PTHR39081">
    <property type="entry name" value="MUT7-C DOMAIN-CONTAINING PROTEIN"/>
    <property type="match status" value="1"/>
</dbReference>
<proteinExistence type="predicted"/>
<feature type="domain" description="Mut7-C RNAse" evidence="1">
    <location>
        <begin position="89"/>
        <end position="230"/>
    </location>
</feature>
<evidence type="ECO:0000259" key="1">
    <source>
        <dbReference type="Pfam" id="PF01927"/>
    </source>
</evidence>
<dbReference type="STRING" id="360412.LARV_02316"/>
<dbReference type="OrthoDB" id="9797655at2"/>